<dbReference type="PROSITE" id="PS51375">
    <property type="entry name" value="PPR"/>
    <property type="match status" value="9"/>
</dbReference>
<dbReference type="InterPro" id="IPR002885">
    <property type="entry name" value="PPR_rpt"/>
</dbReference>
<dbReference type="Gene3D" id="1.25.40.10">
    <property type="entry name" value="Tetratricopeptide repeat domain"/>
    <property type="match status" value="5"/>
</dbReference>
<gene>
    <name evidence="4" type="ORF">LIER_09167</name>
</gene>
<reference evidence="4 5" key="1">
    <citation type="submission" date="2024-01" db="EMBL/GenBank/DDBJ databases">
        <title>The complete chloroplast genome sequence of Lithospermum erythrorhizon: insights into the phylogenetic relationship among Boraginaceae species and the maternal lineages of purple gromwells.</title>
        <authorList>
            <person name="Okada T."/>
            <person name="Watanabe K."/>
        </authorList>
    </citation>
    <scope>NUCLEOTIDE SEQUENCE [LARGE SCALE GENOMIC DNA]</scope>
</reference>
<evidence type="ECO:0000313" key="5">
    <source>
        <dbReference type="Proteomes" id="UP001454036"/>
    </source>
</evidence>
<evidence type="ECO:0000256" key="3">
    <source>
        <dbReference type="PROSITE-ProRule" id="PRU00708"/>
    </source>
</evidence>
<dbReference type="AlphaFoldDB" id="A0AAV3PFW4"/>
<dbReference type="EMBL" id="BAABME010001538">
    <property type="protein sequence ID" value="GAA0150166.1"/>
    <property type="molecule type" value="Genomic_DNA"/>
</dbReference>
<dbReference type="FunFam" id="1.25.40.10:FF:003613">
    <property type="entry name" value="Pentatricopeptide repeat-containing protein At3g23020"/>
    <property type="match status" value="1"/>
</dbReference>
<keyword evidence="2" id="KW-0677">Repeat</keyword>
<keyword evidence="5" id="KW-1185">Reference proteome</keyword>
<name>A0AAV3PFW4_LITER</name>
<dbReference type="PANTHER" id="PTHR47447">
    <property type="entry name" value="OS03G0856100 PROTEIN"/>
    <property type="match status" value="1"/>
</dbReference>
<evidence type="ECO:0000256" key="2">
    <source>
        <dbReference type="ARBA" id="ARBA00022737"/>
    </source>
</evidence>
<feature type="repeat" description="PPR" evidence="3">
    <location>
        <begin position="861"/>
        <end position="895"/>
    </location>
</feature>
<feature type="repeat" description="PPR" evidence="3">
    <location>
        <begin position="756"/>
        <end position="790"/>
    </location>
</feature>
<feature type="repeat" description="PPR" evidence="3">
    <location>
        <begin position="338"/>
        <end position="372"/>
    </location>
</feature>
<dbReference type="PANTHER" id="PTHR47447:SF12">
    <property type="entry name" value="PENTATRICOPEPTIDE REPEAT-CONTAINING PROTEIN ATP4 HOMOLOG, CHLOROPLASTIC"/>
    <property type="match status" value="1"/>
</dbReference>
<feature type="repeat" description="PPR" evidence="3">
    <location>
        <begin position="408"/>
        <end position="442"/>
    </location>
</feature>
<evidence type="ECO:0000256" key="1">
    <source>
        <dbReference type="ARBA" id="ARBA00007626"/>
    </source>
</evidence>
<dbReference type="InterPro" id="IPR011990">
    <property type="entry name" value="TPR-like_helical_dom_sf"/>
</dbReference>
<protein>
    <submittedName>
        <fullName evidence="4">Chaperone</fullName>
    </submittedName>
</protein>
<evidence type="ECO:0000313" key="4">
    <source>
        <dbReference type="EMBL" id="GAA0150166.1"/>
    </source>
</evidence>
<feature type="repeat" description="PPR" evidence="3">
    <location>
        <begin position="687"/>
        <end position="721"/>
    </location>
</feature>
<dbReference type="Proteomes" id="UP001454036">
    <property type="component" value="Unassembled WGS sequence"/>
</dbReference>
<feature type="repeat" description="PPR" evidence="3">
    <location>
        <begin position="791"/>
        <end position="825"/>
    </location>
</feature>
<comment type="similarity">
    <text evidence="1">Belongs to the PPR family. P subfamily.</text>
</comment>
<proteinExistence type="inferred from homology"/>
<feature type="repeat" description="PPR" evidence="3">
    <location>
        <begin position="826"/>
        <end position="860"/>
    </location>
</feature>
<organism evidence="4 5">
    <name type="scientific">Lithospermum erythrorhizon</name>
    <name type="common">Purple gromwell</name>
    <name type="synonym">Lithospermum officinale var. erythrorhizon</name>
    <dbReference type="NCBI Taxonomy" id="34254"/>
    <lineage>
        <taxon>Eukaryota</taxon>
        <taxon>Viridiplantae</taxon>
        <taxon>Streptophyta</taxon>
        <taxon>Embryophyta</taxon>
        <taxon>Tracheophyta</taxon>
        <taxon>Spermatophyta</taxon>
        <taxon>Magnoliopsida</taxon>
        <taxon>eudicotyledons</taxon>
        <taxon>Gunneridae</taxon>
        <taxon>Pentapetalae</taxon>
        <taxon>asterids</taxon>
        <taxon>lamiids</taxon>
        <taxon>Boraginales</taxon>
        <taxon>Boraginaceae</taxon>
        <taxon>Boraginoideae</taxon>
        <taxon>Lithospermeae</taxon>
        <taxon>Lithospermum</taxon>
    </lineage>
</organism>
<feature type="repeat" description="PPR" evidence="3">
    <location>
        <begin position="234"/>
        <end position="268"/>
    </location>
</feature>
<sequence>MACMQLSVNLENRSSYESEKRLNLVVKWIPFSQFLGYVHINGGSIANPCCKLKCISVSRIDTEVFEPYESDLVNDMINDSNVALDSRENSILYEDIGKGRVNIWKRFRGIKKTTKDGKSREPFRRKSEKIRKGEPGSLFGEDRVMDNRNLVDVDISCLGPVASMEQCNRVLRELERENDSKAMKFFEWMKENGKLKQNVTAYNLILRVLGRKEDWCGAAAMIKEMTAESECELSYQVFNSVIYACYKRGLVEMGSTWFRTMLESGIEPNVATFGMLMSLYQKGWIVEEAEFTFSKMRELKIACPLAYSAMITIYTRFGLYDKAEKIISFLKEDDIILNMDNWLVMLNAYCQQGKLDDGEQVLATMTEAGFSPNIVAYNTMITGYGKMSNMSTAERLFCTLEKVGLDPDETTYRSMIEGWGRVNNYKKALFYYEQLKRSGFKPNSSNLYTLINLQVKHKDEVGAINTVEDMVMIGCQMSSVLGLLLQACEKAEKFEAVPLIVKGSLYDHILTNQTSCSILVMAYVKNCLIDDALKVLKDKRWNDQIFEDNLYHLLICSCKELGHPENAVKIFNDMPKPDKPNVHITCTMIDIYSMMNLFMEAENLYKSLRTSGVSLDMIGFSIVVRMYFKSGSLMEACSVLEEMEKQNNIEPDIYLLRDMLRIYQRCDMFEKLGALYYKLQKTGISWDQEVYNCVINCCARALPVDELSRIFEEMLQRGFTPSTITINVMLDVYGKSRLFKKARMVFWMAKKRGLVDVISYNTLIAAYGQNRDLKKMNSTVKQMQLNGFSISLEAFNCMLDAYGKATQMEKFREVLLKMKESGCSSDNYTYNIMINIYGEQEWIDEIGLVLMELKQTGLGPDLCSYNTLIKAYGIAGMVEEAVSLVKEMRDNGIQPDRITYRNLVTALQKNDKFLEAVRWSLWMKQVGM</sequence>
<dbReference type="SUPFAM" id="SSF81901">
    <property type="entry name" value="HCP-like"/>
    <property type="match status" value="1"/>
</dbReference>
<dbReference type="NCBIfam" id="TIGR00756">
    <property type="entry name" value="PPR"/>
    <property type="match status" value="9"/>
</dbReference>
<feature type="repeat" description="PPR" evidence="3">
    <location>
        <begin position="373"/>
        <end position="407"/>
    </location>
</feature>
<dbReference type="Pfam" id="PF13041">
    <property type="entry name" value="PPR_2"/>
    <property type="match status" value="4"/>
</dbReference>
<accession>A0AAV3PFW4</accession>
<dbReference type="Pfam" id="PF01535">
    <property type="entry name" value="PPR"/>
    <property type="match status" value="8"/>
</dbReference>
<comment type="caution">
    <text evidence="4">The sequence shown here is derived from an EMBL/GenBank/DDBJ whole genome shotgun (WGS) entry which is preliminary data.</text>
</comment>